<evidence type="ECO:0000259" key="1">
    <source>
        <dbReference type="Pfam" id="PF01814"/>
    </source>
</evidence>
<comment type="caution">
    <text evidence="2">The sequence shown here is derived from an EMBL/GenBank/DDBJ whole genome shotgun (WGS) entry which is preliminary data.</text>
</comment>
<sequence>MHPSRGMLRRNWCSCTVQSPFSLIICSIIFHRARGAGLQETSFGRFQKGGKYSMFGFFRRKKQLAGGQRKGRAPGTEIYYHSELVPELLDDHKQLLKLFTEIGQEYAAERFTQLPLLLRDFGTLLREHLLKENVKLYIYLKHTLADDPESAALTQGFRSEMHGINRTVTRFLSHYILDEWDEQRRKQFGADLDAIGKVLVKRIETEESVLYPLYQPPKSKA</sequence>
<feature type="domain" description="Hemerythrin-like" evidence="1">
    <location>
        <begin position="86"/>
        <end position="213"/>
    </location>
</feature>
<dbReference type="Proteomes" id="UP000886339">
    <property type="component" value="Unassembled WGS sequence"/>
</dbReference>
<accession>A0A831RW30</accession>
<protein>
    <submittedName>
        <fullName evidence="2">Hemerythrin domain-containing protein</fullName>
    </submittedName>
</protein>
<dbReference type="InterPro" id="IPR038309">
    <property type="entry name" value="Rsd/AlgQ_sf"/>
</dbReference>
<dbReference type="Gene3D" id="1.20.120.1370">
    <property type="entry name" value="Regulator of RNA polymerase sigma(70) subunit, domain 4"/>
    <property type="match status" value="1"/>
</dbReference>
<dbReference type="Pfam" id="PF01814">
    <property type="entry name" value="Hemerythrin"/>
    <property type="match status" value="1"/>
</dbReference>
<evidence type="ECO:0000313" key="2">
    <source>
        <dbReference type="EMBL" id="HEC05443.1"/>
    </source>
</evidence>
<reference evidence="2" key="1">
    <citation type="journal article" date="2020" name="mSystems">
        <title>Genome- and Community-Level Interaction Insights into Carbon Utilization and Element Cycling Functions of Hydrothermarchaeota in Hydrothermal Sediment.</title>
        <authorList>
            <person name="Zhou Z."/>
            <person name="Liu Y."/>
            <person name="Xu W."/>
            <person name="Pan J."/>
            <person name="Luo Z.H."/>
            <person name="Li M."/>
        </authorList>
    </citation>
    <scope>NUCLEOTIDE SEQUENCE [LARGE SCALE GENOMIC DNA]</scope>
    <source>
        <strain evidence="2">HyVt-458</strain>
    </source>
</reference>
<dbReference type="EMBL" id="DRLF01000045">
    <property type="protein sequence ID" value="HEC05443.1"/>
    <property type="molecule type" value="Genomic_DNA"/>
</dbReference>
<name>A0A831RW30_9GAMM</name>
<gene>
    <name evidence="2" type="ORF">ENJ12_01195</name>
</gene>
<organism evidence="2">
    <name type="scientific">Thiolapillus brandeum</name>
    <dbReference type="NCBI Taxonomy" id="1076588"/>
    <lineage>
        <taxon>Bacteria</taxon>
        <taxon>Pseudomonadati</taxon>
        <taxon>Pseudomonadota</taxon>
        <taxon>Gammaproteobacteria</taxon>
        <taxon>Chromatiales</taxon>
        <taxon>Sedimenticolaceae</taxon>
        <taxon>Thiolapillus</taxon>
    </lineage>
</organism>
<proteinExistence type="predicted"/>
<dbReference type="AlphaFoldDB" id="A0A831RW30"/>
<dbReference type="InterPro" id="IPR012312">
    <property type="entry name" value="Hemerythrin-like"/>
</dbReference>